<dbReference type="AlphaFoldDB" id="A0AAV2S1W9"/>
<protein>
    <submittedName>
        <fullName evidence="1">Uncharacterized protein</fullName>
    </submittedName>
</protein>
<accession>A0AAV2S1W9</accession>
<dbReference type="EMBL" id="CAXKWB010042540">
    <property type="protein sequence ID" value="CAL4158042.1"/>
    <property type="molecule type" value="Genomic_DNA"/>
</dbReference>
<sequence length="149" mass="17432">MDGQSRVLDQHLRELQDPSMPLEKALELLTSSCFSHEAYSKGDNEPVVIFIAYMKFIITKIPKGCVDGIWEDILRKTLMYTRTFSHRIHGMGLKYISLSIWLNKSLSTPNMCPNPYTRLELFRLIMKNQDQLKRYKLGAFMHHLHTNNM</sequence>
<dbReference type="Proteomes" id="UP001497623">
    <property type="component" value="Unassembled WGS sequence"/>
</dbReference>
<evidence type="ECO:0000313" key="1">
    <source>
        <dbReference type="EMBL" id="CAL4158042.1"/>
    </source>
</evidence>
<proteinExistence type="predicted"/>
<reference evidence="1 2" key="1">
    <citation type="submission" date="2024-05" db="EMBL/GenBank/DDBJ databases">
        <authorList>
            <person name="Wallberg A."/>
        </authorList>
    </citation>
    <scope>NUCLEOTIDE SEQUENCE [LARGE SCALE GENOMIC DNA]</scope>
</reference>
<evidence type="ECO:0000313" key="2">
    <source>
        <dbReference type="Proteomes" id="UP001497623"/>
    </source>
</evidence>
<keyword evidence="2" id="KW-1185">Reference proteome</keyword>
<comment type="caution">
    <text evidence="1">The sequence shown here is derived from an EMBL/GenBank/DDBJ whole genome shotgun (WGS) entry which is preliminary data.</text>
</comment>
<gene>
    <name evidence="1" type="ORF">MNOR_LOCUS32027</name>
</gene>
<name>A0AAV2S1W9_MEGNR</name>
<organism evidence="1 2">
    <name type="scientific">Meganyctiphanes norvegica</name>
    <name type="common">Northern krill</name>
    <name type="synonym">Thysanopoda norvegica</name>
    <dbReference type="NCBI Taxonomy" id="48144"/>
    <lineage>
        <taxon>Eukaryota</taxon>
        <taxon>Metazoa</taxon>
        <taxon>Ecdysozoa</taxon>
        <taxon>Arthropoda</taxon>
        <taxon>Crustacea</taxon>
        <taxon>Multicrustacea</taxon>
        <taxon>Malacostraca</taxon>
        <taxon>Eumalacostraca</taxon>
        <taxon>Eucarida</taxon>
        <taxon>Euphausiacea</taxon>
        <taxon>Euphausiidae</taxon>
        <taxon>Meganyctiphanes</taxon>
    </lineage>
</organism>